<comment type="cofactor">
    <cofactor evidence="1">
        <name>pyridoxal 5'-phosphate</name>
        <dbReference type="ChEBI" id="CHEBI:597326"/>
    </cofactor>
</comment>
<dbReference type="InterPro" id="IPR015421">
    <property type="entry name" value="PyrdxlP-dep_Trfase_major"/>
</dbReference>
<keyword evidence="4" id="KW-0808">Transferase</keyword>
<name>A0ABV1YRP9_9HYPH</name>
<dbReference type="InterPro" id="IPR049704">
    <property type="entry name" value="Aminotrans_3_PPA_site"/>
</dbReference>
<evidence type="ECO:0000256" key="3">
    <source>
        <dbReference type="RuleBase" id="RU003560"/>
    </source>
</evidence>
<dbReference type="PANTHER" id="PTHR43713:SF3">
    <property type="entry name" value="GLUTAMATE-1-SEMIALDEHYDE 2,1-AMINOMUTASE 1, CHLOROPLASTIC-RELATED"/>
    <property type="match status" value="1"/>
</dbReference>
<proteinExistence type="inferred from homology"/>
<evidence type="ECO:0000313" key="5">
    <source>
        <dbReference type="Proteomes" id="UP001464387"/>
    </source>
</evidence>
<dbReference type="InterPro" id="IPR015422">
    <property type="entry name" value="PyrdxlP-dep_Trfase_small"/>
</dbReference>
<dbReference type="Proteomes" id="UP001464387">
    <property type="component" value="Unassembled WGS sequence"/>
</dbReference>
<comment type="caution">
    <text evidence="4">The sequence shown here is derived from an EMBL/GenBank/DDBJ whole genome shotgun (WGS) entry which is preliminary data.</text>
</comment>
<dbReference type="SUPFAM" id="SSF53383">
    <property type="entry name" value="PLP-dependent transferases"/>
    <property type="match status" value="1"/>
</dbReference>
<feature type="non-terminal residue" evidence="4">
    <location>
        <position position="1"/>
    </location>
</feature>
<dbReference type="Gene3D" id="3.40.640.10">
    <property type="entry name" value="Type I PLP-dependent aspartate aminotransferase-like (Major domain)"/>
    <property type="match status" value="1"/>
</dbReference>
<keyword evidence="2 3" id="KW-0663">Pyridoxal phosphate</keyword>
<accession>A0ABV1YRP9</accession>
<dbReference type="EMBL" id="JAMYPJ010000126">
    <property type="protein sequence ID" value="MER8937835.1"/>
    <property type="molecule type" value="Genomic_DNA"/>
</dbReference>
<evidence type="ECO:0000256" key="1">
    <source>
        <dbReference type="ARBA" id="ARBA00001933"/>
    </source>
</evidence>
<dbReference type="Pfam" id="PF00202">
    <property type="entry name" value="Aminotran_3"/>
    <property type="match status" value="1"/>
</dbReference>
<keyword evidence="5" id="KW-1185">Reference proteome</keyword>
<organism evidence="4 5">
    <name type="scientific">Mesorhizobium opportunistum</name>
    <dbReference type="NCBI Taxonomy" id="593909"/>
    <lineage>
        <taxon>Bacteria</taxon>
        <taxon>Pseudomonadati</taxon>
        <taxon>Pseudomonadota</taxon>
        <taxon>Alphaproteobacteria</taxon>
        <taxon>Hyphomicrobiales</taxon>
        <taxon>Phyllobacteriaceae</taxon>
        <taxon>Mesorhizobium</taxon>
    </lineage>
</organism>
<protein>
    <submittedName>
        <fullName evidence="4">Aminotransferase class III-fold pyridoxal phosphate-dependent enzyme</fullName>
    </submittedName>
</protein>
<dbReference type="Gene3D" id="3.90.1150.10">
    <property type="entry name" value="Aspartate Aminotransferase, domain 1"/>
    <property type="match status" value="1"/>
</dbReference>
<dbReference type="RefSeq" id="WP_352658185.1">
    <property type="nucleotide sequence ID" value="NZ_JAMYMY010000111.1"/>
</dbReference>
<evidence type="ECO:0000313" key="4">
    <source>
        <dbReference type="EMBL" id="MER8937835.1"/>
    </source>
</evidence>
<dbReference type="PANTHER" id="PTHR43713">
    <property type="entry name" value="GLUTAMATE-1-SEMIALDEHYDE 2,1-AMINOMUTASE"/>
    <property type="match status" value="1"/>
</dbReference>
<evidence type="ECO:0000256" key="2">
    <source>
        <dbReference type="ARBA" id="ARBA00022898"/>
    </source>
</evidence>
<dbReference type="PROSITE" id="PS00600">
    <property type="entry name" value="AA_TRANSFER_CLASS_3"/>
    <property type="match status" value="1"/>
</dbReference>
<comment type="similarity">
    <text evidence="3">Belongs to the class-III pyridoxal-phosphate-dependent aminotransferase family.</text>
</comment>
<gene>
    <name evidence="4" type="ORF">NKI33_33585</name>
</gene>
<dbReference type="InterPro" id="IPR005814">
    <property type="entry name" value="Aminotrans_3"/>
</dbReference>
<dbReference type="InterPro" id="IPR015424">
    <property type="entry name" value="PyrdxlP-dep_Trfase"/>
</dbReference>
<sequence length="324" mass="35133">SGSEATYHALRLARAATGRKRIIKFQGGYHGWHDYVAMNVQSHAQAIGKYDPISAGILEDAARHTIVLPYNDAGAVEDYLKANPGEVAAIIIEPIAHNMGSVMATDVFLRDLRRLASDHGVVLIFDEVITGFRHALGGYQSIANVTPDLATFGKAASSGYPVGVVAGRRDLMELVGRTGEGSVFMGGTFNGTPSTLAAMQATIEELSKPGFYDRLFALGAFMRTQLDGIIDRLGLPAQSAGFGSVWLIYFLSGPYRDYQDLLRNDDVFDLAFRKQMVANRLIGQPLPLKRLYLSGSHDRATVEKSLDIIETILRKLSAGKPASS</sequence>
<reference evidence="4 5" key="1">
    <citation type="journal article" date="2024" name="Proc. Natl. Acad. Sci. U.S.A.">
        <title>The evolutionary genomics of adaptation to stress in wild rhizobium bacteria.</title>
        <authorList>
            <person name="Kehlet-Delgado H."/>
            <person name="Montoya A.P."/>
            <person name="Jensen K.T."/>
            <person name="Wendlandt C.E."/>
            <person name="Dexheimer C."/>
            <person name="Roberts M."/>
            <person name="Torres Martinez L."/>
            <person name="Friesen M.L."/>
            <person name="Griffitts J.S."/>
            <person name="Porter S.S."/>
        </authorList>
    </citation>
    <scope>NUCLEOTIDE SEQUENCE [LARGE SCALE GENOMIC DNA]</scope>
    <source>
        <strain evidence="4 5">M0729</strain>
    </source>
</reference>
<dbReference type="GO" id="GO:0008483">
    <property type="term" value="F:transaminase activity"/>
    <property type="evidence" value="ECO:0007669"/>
    <property type="project" value="UniProtKB-KW"/>
</dbReference>
<keyword evidence="4" id="KW-0032">Aminotransferase</keyword>